<dbReference type="RefSeq" id="WP_407048410.1">
    <property type="nucleotide sequence ID" value="NZ_CP158568.1"/>
</dbReference>
<proteinExistence type="predicted"/>
<name>A0AAU7X790_9HYPH</name>
<evidence type="ECO:0000313" key="1">
    <source>
        <dbReference type="EMBL" id="XBY43311.1"/>
    </source>
</evidence>
<accession>A0AAU7X790</accession>
<dbReference type="KEGG" id="mflg:ABS361_14555"/>
<protein>
    <submittedName>
        <fullName evidence="1">Uncharacterized protein</fullName>
    </submittedName>
</protein>
<dbReference type="AlphaFoldDB" id="A0AAU7X790"/>
<sequence length="121" mass="13009">MLPKRATGRRSIEDAIVATRIRTEVCAGGSVRSFDAEGLRWLLVADLCRVCGLHLQPNGGVNVTHAVRGIAPEHLATARLETEPGTLKPFTKMLCIPADRLDLLVGPDVARALFKAAERAA</sequence>
<gene>
    <name evidence="1" type="ORF">ABS361_14555</name>
</gene>
<reference evidence="1" key="1">
    <citation type="submission" date="2024-06" db="EMBL/GenBank/DDBJ databases">
        <title>Methylostella associata gen. nov., sp. nov., a novel Ancalomicrobiaceae-affiliated facultatively methylotrophic bacteria that feed on methanotrophs of the genus Methylococcus.</title>
        <authorList>
            <person name="Saltykova V."/>
            <person name="Danilova O.V."/>
            <person name="Oshkin I.Y."/>
            <person name="Belova S.E."/>
            <person name="Pimenov N.V."/>
            <person name="Dedysh S.N."/>
        </authorList>
    </citation>
    <scope>NUCLEOTIDE SEQUENCE</scope>
    <source>
        <strain evidence="1">S20</strain>
    </source>
</reference>
<organism evidence="1">
    <name type="scientific">Methyloraptor flagellatus</name>
    <dbReference type="NCBI Taxonomy" id="3162530"/>
    <lineage>
        <taxon>Bacteria</taxon>
        <taxon>Pseudomonadati</taxon>
        <taxon>Pseudomonadota</taxon>
        <taxon>Alphaproteobacteria</taxon>
        <taxon>Hyphomicrobiales</taxon>
        <taxon>Ancalomicrobiaceae</taxon>
        <taxon>Methyloraptor</taxon>
    </lineage>
</organism>
<dbReference type="EMBL" id="CP158568">
    <property type="protein sequence ID" value="XBY43311.1"/>
    <property type="molecule type" value="Genomic_DNA"/>
</dbReference>